<reference evidence="3" key="1">
    <citation type="submission" date="2022-05" db="EMBL/GenBank/DDBJ databases">
        <title>The Musa troglodytarum L. genome provides insights into the mechanism of non-climacteric behaviour and enrichment of carotenoids.</title>
        <authorList>
            <person name="Wang J."/>
        </authorList>
    </citation>
    <scope>NUCLEOTIDE SEQUENCE</scope>
    <source>
        <tissue evidence="3">Leaf</tissue>
    </source>
</reference>
<dbReference type="PROSITE" id="PS50076">
    <property type="entry name" value="DNAJ_2"/>
    <property type="match status" value="1"/>
</dbReference>
<name>A0A9E7FCI6_9LILI</name>
<dbReference type="InterPro" id="IPR036869">
    <property type="entry name" value="J_dom_sf"/>
</dbReference>
<evidence type="ECO:0000313" key="3">
    <source>
        <dbReference type="EMBL" id="URD92963.1"/>
    </source>
</evidence>
<dbReference type="Pfam" id="PF00226">
    <property type="entry name" value="DnaJ"/>
    <property type="match status" value="1"/>
</dbReference>
<dbReference type="OrthoDB" id="445556at2759"/>
<evidence type="ECO:0000313" key="4">
    <source>
        <dbReference type="Proteomes" id="UP001055439"/>
    </source>
</evidence>
<dbReference type="SMART" id="SM00271">
    <property type="entry name" value="DnaJ"/>
    <property type="match status" value="1"/>
</dbReference>
<dbReference type="EMBL" id="CP097505">
    <property type="protein sequence ID" value="URD92963.1"/>
    <property type="molecule type" value="Genomic_DNA"/>
</dbReference>
<dbReference type="PRINTS" id="PR00625">
    <property type="entry name" value="JDOMAIN"/>
</dbReference>
<dbReference type="PANTHER" id="PTHR45090:SF4">
    <property type="entry name" value="J DOMAIN-CONTAINING PROTEIN"/>
    <property type="match status" value="1"/>
</dbReference>
<accession>A0A9E7FCI6</accession>
<dbReference type="PROSITE" id="PS00636">
    <property type="entry name" value="DNAJ_1"/>
    <property type="match status" value="1"/>
</dbReference>
<dbReference type="SUPFAM" id="SSF46565">
    <property type="entry name" value="Chaperone J-domain"/>
    <property type="match status" value="1"/>
</dbReference>
<feature type="region of interest" description="Disordered" evidence="1">
    <location>
        <begin position="1"/>
        <end position="33"/>
    </location>
</feature>
<evidence type="ECO:0000259" key="2">
    <source>
        <dbReference type="PROSITE" id="PS50076"/>
    </source>
</evidence>
<dbReference type="InterPro" id="IPR001623">
    <property type="entry name" value="DnaJ_domain"/>
</dbReference>
<dbReference type="CDD" id="cd06257">
    <property type="entry name" value="DnaJ"/>
    <property type="match status" value="1"/>
</dbReference>
<dbReference type="GO" id="GO:0005783">
    <property type="term" value="C:endoplasmic reticulum"/>
    <property type="evidence" value="ECO:0007669"/>
    <property type="project" value="UniProtKB-ARBA"/>
</dbReference>
<dbReference type="InterPro" id="IPR053232">
    <property type="entry name" value="DnaJ_C/III_chloroplastic"/>
</dbReference>
<gene>
    <name evidence="3" type="ORF">MUK42_01916</name>
</gene>
<dbReference type="GO" id="GO:0009507">
    <property type="term" value="C:chloroplast"/>
    <property type="evidence" value="ECO:0007669"/>
    <property type="project" value="TreeGrafter"/>
</dbReference>
<organism evidence="3 4">
    <name type="scientific">Musa troglodytarum</name>
    <name type="common">fe'i banana</name>
    <dbReference type="NCBI Taxonomy" id="320322"/>
    <lineage>
        <taxon>Eukaryota</taxon>
        <taxon>Viridiplantae</taxon>
        <taxon>Streptophyta</taxon>
        <taxon>Embryophyta</taxon>
        <taxon>Tracheophyta</taxon>
        <taxon>Spermatophyta</taxon>
        <taxon>Magnoliopsida</taxon>
        <taxon>Liliopsida</taxon>
        <taxon>Zingiberales</taxon>
        <taxon>Musaceae</taxon>
        <taxon>Musa</taxon>
    </lineage>
</organism>
<evidence type="ECO:0000256" key="1">
    <source>
        <dbReference type="SAM" id="MobiDB-lite"/>
    </source>
</evidence>
<proteinExistence type="predicted"/>
<sequence length="202" mass="22631">MILGVVPGNSTAALRPSPAQPRPRPSLTDASGGRVFRLAEWPGGGGGWTRLPSSAFRARAAVGEGAKARGSFYELLGIPESGSFDDIKRAYKQMARKYHPDVSPPDLAEEHTRRFIEVQEAYETLSDPRLRALYDRDLARGLHLAFSARRRVDEELEERSGWRSRWQDQLAGLKKRSMNKKSEGNLSWGARVRKQRAELSTE</sequence>
<feature type="domain" description="J" evidence="2">
    <location>
        <begin position="71"/>
        <end position="138"/>
    </location>
</feature>
<dbReference type="Proteomes" id="UP001055439">
    <property type="component" value="Chromosome 3"/>
</dbReference>
<dbReference type="PANTHER" id="PTHR45090">
    <property type="entry name" value="CHAPERONE PROTEIN DNAJ 20 CHLOROPLASTIC"/>
    <property type="match status" value="1"/>
</dbReference>
<keyword evidence="4" id="KW-1185">Reference proteome</keyword>
<dbReference type="AlphaFoldDB" id="A0A9E7FCI6"/>
<dbReference type="Gene3D" id="1.10.287.110">
    <property type="entry name" value="DnaJ domain"/>
    <property type="match status" value="1"/>
</dbReference>
<protein>
    <submittedName>
        <fullName evidence="3">DnaJ domain</fullName>
    </submittedName>
</protein>
<dbReference type="InterPro" id="IPR018253">
    <property type="entry name" value="DnaJ_domain_CS"/>
</dbReference>